<dbReference type="GO" id="GO:0003700">
    <property type="term" value="F:DNA-binding transcription factor activity"/>
    <property type="evidence" value="ECO:0007669"/>
    <property type="project" value="InterPro"/>
</dbReference>
<dbReference type="Pfam" id="PF03466">
    <property type="entry name" value="LysR_substrate"/>
    <property type="match status" value="1"/>
</dbReference>
<dbReference type="SUPFAM" id="SSF53850">
    <property type="entry name" value="Periplasmic binding protein-like II"/>
    <property type="match status" value="1"/>
</dbReference>
<keyword evidence="2" id="KW-0805">Transcription regulation</keyword>
<accession>A0A839RLC9</accession>
<dbReference type="RefSeq" id="WP_064442102.1">
    <property type="nucleotide sequence ID" value="NZ_BDDI01000019.1"/>
</dbReference>
<sequence>MADAARDLNHLRTFLAVHRAGSFTAAARVLELSQPTVTAHIAALERELGRELFARRGSGVSPAPYADALAAQIAGPLDSLAVAALPSSADPQDHAEPVHLAGPAELLSARVVPALTPLVVQGVRVRIATGHTDPLLDELRVGRHDLVIATTRPRSRSVESVPLMDEEFVLVASPAWAGRLSTSGVSQRIADEGPRILHRAPLIAYAEDLPITRRYWRHVFGRRLIQSPSITVPDLRSVKAAVVADAGFAVLPRYLCSEALGSGALVELFSPDDPPINTTYLAWRSGPPTNPHVTLVREELRIAARAW</sequence>
<evidence type="ECO:0000313" key="6">
    <source>
        <dbReference type="EMBL" id="MBB3036863.1"/>
    </source>
</evidence>
<comment type="similarity">
    <text evidence="1">Belongs to the LysR transcriptional regulatory family.</text>
</comment>
<dbReference type="CDD" id="cd05466">
    <property type="entry name" value="PBP2_LTTR_substrate"/>
    <property type="match status" value="1"/>
</dbReference>
<keyword evidence="7" id="KW-1185">Reference proteome</keyword>
<evidence type="ECO:0000256" key="2">
    <source>
        <dbReference type="ARBA" id="ARBA00023015"/>
    </source>
</evidence>
<dbReference type="GO" id="GO:0000976">
    <property type="term" value="F:transcription cis-regulatory region binding"/>
    <property type="evidence" value="ECO:0007669"/>
    <property type="project" value="TreeGrafter"/>
</dbReference>
<evidence type="ECO:0000259" key="5">
    <source>
        <dbReference type="PROSITE" id="PS50931"/>
    </source>
</evidence>
<keyword evidence="3 6" id="KW-0238">DNA-binding</keyword>
<dbReference type="Proteomes" id="UP000567922">
    <property type="component" value="Unassembled WGS sequence"/>
</dbReference>
<evidence type="ECO:0000313" key="7">
    <source>
        <dbReference type="Proteomes" id="UP000567922"/>
    </source>
</evidence>
<dbReference type="InterPro" id="IPR005119">
    <property type="entry name" value="LysR_subst-bd"/>
</dbReference>
<dbReference type="Gene3D" id="3.40.190.10">
    <property type="entry name" value="Periplasmic binding protein-like II"/>
    <property type="match status" value="2"/>
</dbReference>
<dbReference type="PROSITE" id="PS50931">
    <property type="entry name" value="HTH_LYSR"/>
    <property type="match status" value="1"/>
</dbReference>
<dbReference type="EMBL" id="JACHWS010000001">
    <property type="protein sequence ID" value="MBB3036863.1"/>
    <property type="molecule type" value="Genomic_DNA"/>
</dbReference>
<reference evidence="6 7" key="1">
    <citation type="submission" date="2020-08" db="EMBL/GenBank/DDBJ databases">
        <title>Sequencing the genomes of 1000 actinobacteria strains.</title>
        <authorList>
            <person name="Klenk H.-P."/>
        </authorList>
    </citation>
    <scope>NUCLEOTIDE SEQUENCE [LARGE SCALE GENOMIC DNA]</scope>
    <source>
        <strain evidence="6 7">DSM 45258</strain>
    </source>
</reference>
<dbReference type="OrthoDB" id="9789529at2"/>
<proteinExistence type="inferred from homology"/>
<feature type="domain" description="HTH lysR-type" evidence="5">
    <location>
        <begin position="6"/>
        <end position="63"/>
    </location>
</feature>
<dbReference type="InterPro" id="IPR000847">
    <property type="entry name" value="LysR_HTH_N"/>
</dbReference>
<keyword evidence="4" id="KW-0804">Transcription</keyword>
<evidence type="ECO:0000256" key="3">
    <source>
        <dbReference type="ARBA" id="ARBA00023125"/>
    </source>
</evidence>
<evidence type="ECO:0000256" key="1">
    <source>
        <dbReference type="ARBA" id="ARBA00009437"/>
    </source>
</evidence>
<name>A0A839RLC9_9ACTN</name>
<dbReference type="InterPro" id="IPR036390">
    <property type="entry name" value="WH_DNA-bd_sf"/>
</dbReference>
<dbReference type="Pfam" id="PF00126">
    <property type="entry name" value="HTH_1"/>
    <property type="match status" value="1"/>
</dbReference>
<protein>
    <submittedName>
        <fullName evidence="6">DNA-binding transcriptional LysR family regulator</fullName>
    </submittedName>
</protein>
<evidence type="ECO:0000256" key="4">
    <source>
        <dbReference type="ARBA" id="ARBA00023163"/>
    </source>
</evidence>
<dbReference type="Gene3D" id="1.10.10.10">
    <property type="entry name" value="Winged helix-like DNA-binding domain superfamily/Winged helix DNA-binding domain"/>
    <property type="match status" value="1"/>
</dbReference>
<comment type="caution">
    <text evidence="6">The sequence shown here is derived from an EMBL/GenBank/DDBJ whole genome shotgun (WGS) entry which is preliminary data.</text>
</comment>
<dbReference type="InterPro" id="IPR036388">
    <property type="entry name" value="WH-like_DNA-bd_sf"/>
</dbReference>
<gene>
    <name evidence="6" type="ORF">FHU29_001297</name>
</gene>
<dbReference type="SUPFAM" id="SSF46785">
    <property type="entry name" value="Winged helix' DNA-binding domain"/>
    <property type="match status" value="1"/>
</dbReference>
<dbReference type="AlphaFoldDB" id="A0A839RLC9"/>
<organism evidence="6 7">
    <name type="scientific">Hoyosella altamirensis</name>
    <dbReference type="NCBI Taxonomy" id="616997"/>
    <lineage>
        <taxon>Bacteria</taxon>
        <taxon>Bacillati</taxon>
        <taxon>Actinomycetota</taxon>
        <taxon>Actinomycetes</taxon>
        <taxon>Mycobacteriales</taxon>
        <taxon>Hoyosellaceae</taxon>
        <taxon>Hoyosella</taxon>
    </lineage>
</organism>
<dbReference type="PRINTS" id="PR00039">
    <property type="entry name" value="HTHLYSR"/>
</dbReference>
<dbReference type="PANTHER" id="PTHR30126:SF39">
    <property type="entry name" value="HTH-TYPE TRANSCRIPTIONAL REGULATOR CYSL"/>
    <property type="match status" value="1"/>
</dbReference>
<dbReference type="PANTHER" id="PTHR30126">
    <property type="entry name" value="HTH-TYPE TRANSCRIPTIONAL REGULATOR"/>
    <property type="match status" value="1"/>
</dbReference>